<feature type="transmembrane region" description="Helical" evidence="6">
    <location>
        <begin position="490"/>
        <end position="508"/>
    </location>
</feature>
<feature type="domain" description="NFD4 C-terminal" evidence="8">
    <location>
        <begin position="416"/>
        <end position="619"/>
    </location>
</feature>
<keyword evidence="4 6" id="KW-0472">Membrane</keyword>
<feature type="transmembrane region" description="Helical" evidence="6">
    <location>
        <begin position="293"/>
        <end position="313"/>
    </location>
</feature>
<evidence type="ECO:0000256" key="4">
    <source>
        <dbReference type="ARBA" id="ARBA00023136"/>
    </source>
</evidence>
<dbReference type="AlphaFoldDB" id="A0A5J5BKL7"/>
<dbReference type="InterPro" id="IPR056555">
    <property type="entry name" value="NFD4_C"/>
</dbReference>
<evidence type="ECO:0000256" key="5">
    <source>
        <dbReference type="ARBA" id="ARBA00044504"/>
    </source>
</evidence>
<gene>
    <name evidence="9" type="ORF">F0562_023497</name>
</gene>
<feature type="transmembrane region" description="Helical" evidence="6">
    <location>
        <begin position="514"/>
        <end position="537"/>
    </location>
</feature>
<feature type="transmembrane region" description="Helical" evidence="6">
    <location>
        <begin position="226"/>
        <end position="248"/>
    </location>
</feature>
<evidence type="ECO:0000256" key="2">
    <source>
        <dbReference type="ARBA" id="ARBA00022692"/>
    </source>
</evidence>
<dbReference type="PANTHER" id="PTHR21576">
    <property type="entry name" value="UNCHARACTERIZED NODULIN-LIKE PROTEIN"/>
    <property type="match status" value="1"/>
</dbReference>
<evidence type="ECO:0000256" key="1">
    <source>
        <dbReference type="ARBA" id="ARBA00004141"/>
    </source>
</evidence>
<sequence>MPHLGGMLVMDEGSPCFVPFSKAKKGRVSRISAIRVLEDSEGSDGGKKSYLGALVGNGAVVQNTAGDMSGGMQAGGLNSEVASIWIQCTSGSLYTFGIYSSALKSTQGYDQSTLDTVSVFKDIGANSGLLAGLLYSYVASPPPLLSSSTSTATAVRRCGGGGPWIVVAAGAIQCFAGYFLMWLSVAGILPRQPVPVMCLYMLLAAHAMTFFNTANVVTGVHNFSTYAGTIVGIMKGFLGLSGAILIQVYQTIFKNKPASYLLMLALLPTFNSLLLMCFVRIYNMNEGDEKQHLNGFSLIALIIAAYLMAIIILENVLTWQLSARICTLIVLILLLASPLWIAIKARERNFGTISRTSFIEGDQLADDPNRLDAEKIYTRQGPTGYLQVPGGSDEETDTTDKKTLQWEDNLNLLQAICTINFWFLFVATACGMGSGLATVNNISQIGGSLGYTNFETSSLVSLWSIWNFLGRFGAGYISDYFLHMHGWARPLFMAITLATMSIGHAVIASGWPGALYVGSVVVGVCYGSQWSLMPTIVSEVFGVVHMGTIFNTITIAGPVGSYILSVWVVGYIYDKEASKEGNTCTGTQCFMLSFFIMASATLFGSLFALALFFRTKKFYKQVILRRLQHFLRE</sequence>
<feature type="domain" description="Nodulin-like" evidence="7">
    <location>
        <begin position="81"/>
        <end position="140"/>
    </location>
</feature>
<dbReference type="GO" id="GO:0016020">
    <property type="term" value="C:membrane"/>
    <property type="evidence" value="ECO:0007669"/>
    <property type="project" value="UniProtKB-SubCell"/>
</dbReference>
<comment type="subcellular location">
    <subcellularLocation>
        <location evidence="1">Membrane</location>
        <topology evidence="1">Multi-pass membrane protein</topology>
    </subcellularLocation>
</comment>
<accession>A0A5J5BKL7</accession>
<evidence type="ECO:0000313" key="10">
    <source>
        <dbReference type="Proteomes" id="UP000325577"/>
    </source>
</evidence>
<evidence type="ECO:0008006" key="11">
    <source>
        <dbReference type="Google" id="ProtNLM"/>
    </source>
</evidence>
<feature type="transmembrane region" description="Helical" evidence="6">
    <location>
        <begin position="194"/>
        <end position="214"/>
    </location>
</feature>
<feature type="transmembrane region" description="Helical" evidence="6">
    <location>
        <begin position="549"/>
        <end position="570"/>
    </location>
</feature>
<dbReference type="Gene3D" id="1.20.1250.20">
    <property type="entry name" value="MFS general substrate transporter like domains"/>
    <property type="match status" value="1"/>
</dbReference>
<evidence type="ECO:0000256" key="3">
    <source>
        <dbReference type="ARBA" id="ARBA00022989"/>
    </source>
</evidence>
<dbReference type="Proteomes" id="UP000325577">
    <property type="component" value="Linkage Group LG12"/>
</dbReference>
<dbReference type="OrthoDB" id="410267at2759"/>
<evidence type="ECO:0000313" key="9">
    <source>
        <dbReference type="EMBL" id="KAA8542367.1"/>
    </source>
</evidence>
<keyword evidence="10" id="KW-1185">Reference proteome</keyword>
<organism evidence="9 10">
    <name type="scientific">Nyssa sinensis</name>
    <dbReference type="NCBI Taxonomy" id="561372"/>
    <lineage>
        <taxon>Eukaryota</taxon>
        <taxon>Viridiplantae</taxon>
        <taxon>Streptophyta</taxon>
        <taxon>Embryophyta</taxon>
        <taxon>Tracheophyta</taxon>
        <taxon>Spermatophyta</taxon>
        <taxon>Magnoliopsida</taxon>
        <taxon>eudicotyledons</taxon>
        <taxon>Gunneridae</taxon>
        <taxon>Pentapetalae</taxon>
        <taxon>asterids</taxon>
        <taxon>Cornales</taxon>
        <taxon>Nyssaceae</taxon>
        <taxon>Nyssa</taxon>
    </lineage>
</organism>
<comment type="similarity">
    <text evidence="5">Belongs to the major facilitator superfamily. Phosphate:H(+) symporter (TC 2.A.1.9) family.</text>
</comment>
<dbReference type="InterPro" id="IPR036259">
    <property type="entry name" value="MFS_trans_sf"/>
</dbReference>
<dbReference type="EMBL" id="CM018035">
    <property type="protein sequence ID" value="KAA8542367.1"/>
    <property type="molecule type" value="Genomic_DNA"/>
</dbReference>
<evidence type="ECO:0000259" key="8">
    <source>
        <dbReference type="Pfam" id="PF23262"/>
    </source>
</evidence>
<keyword evidence="2 6" id="KW-0812">Transmembrane</keyword>
<feature type="domain" description="Nodulin-like" evidence="7">
    <location>
        <begin position="163"/>
        <end position="343"/>
    </location>
</feature>
<dbReference type="SUPFAM" id="SSF103473">
    <property type="entry name" value="MFS general substrate transporter"/>
    <property type="match status" value="1"/>
</dbReference>
<feature type="transmembrane region" description="Helical" evidence="6">
    <location>
        <begin position="412"/>
        <end position="439"/>
    </location>
</feature>
<proteinExistence type="inferred from homology"/>
<feature type="transmembrane region" description="Helical" evidence="6">
    <location>
        <begin position="260"/>
        <end position="281"/>
    </location>
</feature>
<feature type="transmembrane region" description="Helical" evidence="6">
    <location>
        <begin position="164"/>
        <end position="188"/>
    </location>
</feature>
<reference evidence="9 10" key="1">
    <citation type="submission" date="2019-09" db="EMBL/GenBank/DDBJ databases">
        <title>A chromosome-level genome assembly of the Chinese tupelo Nyssa sinensis.</title>
        <authorList>
            <person name="Yang X."/>
            <person name="Kang M."/>
            <person name="Yang Y."/>
            <person name="Xiong H."/>
            <person name="Wang M."/>
            <person name="Zhang Z."/>
            <person name="Wang Z."/>
            <person name="Wu H."/>
            <person name="Ma T."/>
            <person name="Liu J."/>
            <person name="Xi Z."/>
        </authorList>
    </citation>
    <scope>NUCLEOTIDE SEQUENCE [LARGE SCALE GENOMIC DNA]</scope>
    <source>
        <strain evidence="9">J267</strain>
        <tissue evidence="9">Leaf</tissue>
    </source>
</reference>
<name>A0A5J5BKL7_9ASTE</name>
<protein>
    <recommendedName>
        <fullName evidence="11">Nodulin-like domain-containing protein</fullName>
    </recommendedName>
</protein>
<dbReference type="Pfam" id="PF23262">
    <property type="entry name" value="NFD4_C"/>
    <property type="match status" value="1"/>
</dbReference>
<dbReference type="Pfam" id="PF06813">
    <property type="entry name" value="Nodulin-like"/>
    <property type="match status" value="2"/>
</dbReference>
<evidence type="ECO:0000256" key="6">
    <source>
        <dbReference type="SAM" id="Phobius"/>
    </source>
</evidence>
<feature type="transmembrane region" description="Helical" evidence="6">
    <location>
        <begin position="590"/>
        <end position="613"/>
    </location>
</feature>
<keyword evidence="3 6" id="KW-1133">Transmembrane helix</keyword>
<dbReference type="CDD" id="cd17354">
    <property type="entry name" value="MFS_Mch1p_like"/>
    <property type="match status" value="1"/>
</dbReference>
<feature type="transmembrane region" description="Helical" evidence="6">
    <location>
        <begin position="319"/>
        <end position="343"/>
    </location>
</feature>
<dbReference type="PANTHER" id="PTHR21576:SF133">
    <property type="entry name" value="NODULIN-LIKE DOMAIN-CONTAINING PROTEIN"/>
    <property type="match status" value="1"/>
</dbReference>
<evidence type="ECO:0000259" key="7">
    <source>
        <dbReference type="Pfam" id="PF06813"/>
    </source>
</evidence>
<dbReference type="InterPro" id="IPR010658">
    <property type="entry name" value="Nodulin-like"/>
</dbReference>